<dbReference type="AlphaFoldDB" id="A0A4Q1SIX4"/>
<keyword evidence="2" id="KW-1185">Reference proteome</keyword>
<gene>
    <name evidence="1" type="ORF">ESZ00_06710</name>
</gene>
<proteinExistence type="predicted"/>
<organism evidence="1 2">
    <name type="scientific">Silvibacterium dinghuense</name>
    <dbReference type="NCBI Taxonomy" id="1560006"/>
    <lineage>
        <taxon>Bacteria</taxon>
        <taxon>Pseudomonadati</taxon>
        <taxon>Acidobacteriota</taxon>
        <taxon>Terriglobia</taxon>
        <taxon>Terriglobales</taxon>
        <taxon>Acidobacteriaceae</taxon>
        <taxon>Silvibacterium</taxon>
    </lineage>
</organism>
<dbReference type="Proteomes" id="UP000290253">
    <property type="component" value="Unassembled WGS sequence"/>
</dbReference>
<dbReference type="EMBL" id="SDMK01000001">
    <property type="protein sequence ID" value="RXS97571.1"/>
    <property type="molecule type" value="Genomic_DNA"/>
</dbReference>
<evidence type="ECO:0000313" key="1">
    <source>
        <dbReference type="EMBL" id="RXS97571.1"/>
    </source>
</evidence>
<evidence type="ECO:0000313" key="2">
    <source>
        <dbReference type="Proteomes" id="UP000290253"/>
    </source>
</evidence>
<dbReference type="OrthoDB" id="123482at2"/>
<reference evidence="1 2" key="1">
    <citation type="journal article" date="2016" name="Int. J. Syst. Evol. Microbiol.">
        <title>Acidipila dinghuensis sp. nov., an acidobacterium isolated from forest soil.</title>
        <authorList>
            <person name="Jiang Y.W."/>
            <person name="Wang J."/>
            <person name="Chen M.H."/>
            <person name="Lv Y.Y."/>
            <person name="Qiu L.H."/>
        </authorList>
    </citation>
    <scope>NUCLEOTIDE SEQUENCE [LARGE SCALE GENOMIC DNA]</scope>
    <source>
        <strain evidence="1 2">DHOF10</strain>
    </source>
</reference>
<name>A0A4Q1SIX4_9BACT</name>
<comment type="caution">
    <text evidence="1">The sequence shown here is derived from an EMBL/GenBank/DDBJ whole genome shotgun (WGS) entry which is preliminary data.</text>
</comment>
<accession>A0A4Q1SIX4</accession>
<protein>
    <submittedName>
        <fullName evidence="1">Uncharacterized protein</fullName>
    </submittedName>
</protein>
<sequence length="89" mass="10386">MELQQGFAVDAGEVSQRPVGMQAIERHYTVAQLSKLWLFSESTIRRLFIKEPGVIKISHQPTRKRRGYTSMRIPERIAQRVHRRMQGLP</sequence>
<dbReference type="RefSeq" id="WP_129207350.1">
    <property type="nucleotide sequence ID" value="NZ_BMGU01000001.1"/>
</dbReference>